<organism evidence="2 3">
    <name type="scientific">Amycolatopsis sacchari</name>
    <dbReference type="NCBI Taxonomy" id="115433"/>
    <lineage>
        <taxon>Bacteria</taxon>
        <taxon>Bacillati</taxon>
        <taxon>Actinomycetota</taxon>
        <taxon>Actinomycetes</taxon>
        <taxon>Pseudonocardiales</taxon>
        <taxon>Pseudonocardiaceae</taxon>
        <taxon>Amycolatopsis</taxon>
    </lineage>
</organism>
<accession>A0A1I3T9C3</accession>
<name>A0A1I3T9C3_9PSEU</name>
<reference evidence="2 3" key="1">
    <citation type="submission" date="2016-10" db="EMBL/GenBank/DDBJ databases">
        <authorList>
            <person name="de Groot N.N."/>
        </authorList>
    </citation>
    <scope>NUCLEOTIDE SEQUENCE [LARGE SCALE GENOMIC DNA]</scope>
    <source>
        <strain evidence="2 3">DSM 44468</strain>
    </source>
</reference>
<dbReference type="OrthoDB" id="3629729at2"/>
<dbReference type="AlphaFoldDB" id="A0A1I3T9C3"/>
<keyword evidence="3" id="KW-1185">Reference proteome</keyword>
<feature type="chain" id="PRO_5011566862" evidence="1">
    <location>
        <begin position="29"/>
        <end position="151"/>
    </location>
</feature>
<evidence type="ECO:0000313" key="2">
    <source>
        <dbReference type="EMBL" id="SFJ67555.1"/>
    </source>
</evidence>
<proteinExistence type="predicted"/>
<dbReference type="EMBL" id="FORP01000007">
    <property type="protein sequence ID" value="SFJ67555.1"/>
    <property type="molecule type" value="Genomic_DNA"/>
</dbReference>
<evidence type="ECO:0000313" key="3">
    <source>
        <dbReference type="Proteomes" id="UP000199025"/>
    </source>
</evidence>
<sequence>MKNRFARLISVLVAGTVLSLTGAGMAVASTSAPAGSGTSSTESAAAQVQTAHDNLVQDAKAGNAPAARSELTQLEPLLSDLATSDRYSIQADTRQTAATAHDEAVDAANKIAQLPADQAARQDVPSVATLLDALLQRVLLSLSALLAGLLG</sequence>
<dbReference type="RefSeq" id="WP_091507521.1">
    <property type="nucleotide sequence ID" value="NZ_CBDQZW010000001.1"/>
</dbReference>
<feature type="signal peptide" evidence="1">
    <location>
        <begin position="1"/>
        <end position="28"/>
    </location>
</feature>
<protein>
    <submittedName>
        <fullName evidence="2">Uncharacterized protein</fullName>
    </submittedName>
</protein>
<gene>
    <name evidence="2" type="ORF">SAMN05421835_107204</name>
</gene>
<evidence type="ECO:0000256" key="1">
    <source>
        <dbReference type="SAM" id="SignalP"/>
    </source>
</evidence>
<dbReference type="Proteomes" id="UP000199025">
    <property type="component" value="Unassembled WGS sequence"/>
</dbReference>
<keyword evidence="1" id="KW-0732">Signal</keyword>